<feature type="compositionally biased region" description="Polar residues" evidence="2">
    <location>
        <begin position="175"/>
        <end position="191"/>
    </location>
</feature>
<dbReference type="GO" id="GO:0051015">
    <property type="term" value="F:actin filament binding"/>
    <property type="evidence" value="ECO:0007669"/>
    <property type="project" value="TreeGrafter"/>
</dbReference>
<feature type="region of interest" description="Disordered" evidence="2">
    <location>
        <begin position="1891"/>
        <end position="2119"/>
    </location>
</feature>
<feature type="compositionally biased region" description="Basic and acidic residues" evidence="2">
    <location>
        <begin position="840"/>
        <end position="852"/>
    </location>
</feature>
<feature type="region of interest" description="Disordered" evidence="2">
    <location>
        <begin position="2548"/>
        <end position="2764"/>
    </location>
</feature>
<evidence type="ECO:0000259" key="4">
    <source>
        <dbReference type="PROSITE" id="PS51444"/>
    </source>
</evidence>
<feature type="compositionally biased region" description="Basic and acidic residues" evidence="2">
    <location>
        <begin position="975"/>
        <end position="1010"/>
    </location>
</feature>
<dbReference type="SUPFAM" id="SSF48371">
    <property type="entry name" value="ARM repeat"/>
    <property type="match status" value="1"/>
</dbReference>
<evidence type="ECO:0000256" key="1">
    <source>
        <dbReference type="ARBA" id="ARBA00023203"/>
    </source>
</evidence>
<feature type="compositionally biased region" description="Basic and acidic residues" evidence="2">
    <location>
        <begin position="862"/>
        <end position="873"/>
    </location>
</feature>
<feature type="compositionally biased region" description="Basic residues" evidence="2">
    <location>
        <begin position="3472"/>
        <end position="3482"/>
    </location>
</feature>
<feature type="region of interest" description="Disordered" evidence="2">
    <location>
        <begin position="2823"/>
        <end position="2849"/>
    </location>
</feature>
<dbReference type="PROSITE" id="PS51232">
    <property type="entry name" value="GBD_FH3"/>
    <property type="match status" value="1"/>
</dbReference>
<feature type="region of interest" description="Disordered" evidence="2">
    <location>
        <begin position="1"/>
        <end position="284"/>
    </location>
</feature>
<dbReference type="InterPro" id="IPR016024">
    <property type="entry name" value="ARM-type_fold"/>
</dbReference>
<dbReference type="Pfam" id="PF24959">
    <property type="entry name" value="FH3_FHOD1-3"/>
    <property type="match status" value="1"/>
</dbReference>
<evidence type="ECO:0000259" key="3">
    <source>
        <dbReference type="PROSITE" id="PS51232"/>
    </source>
</evidence>
<feature type="compositionally biased region" description="Acidic residues" evidence="2">
    <location>
        <begin position="414"/>
        <end position="427"/>
    </location>
</feature>
<feature type="compositionally biased region" description="Polar residues" evidence="2">
    <location>
        <begin position="2712"/>
        <end position="2721"/>
    </location>
</feature>
<evidence type="ECO:0000313" key="5">
    <source>
        <dbReference type="EMBL" id="OQV23484.1"/>
    </source>
</evidence>
<dbReference type="PROSITE" id="PS51444">
    <property type="entry name" value="FH2"/>
    <property type="match status" value="1"/>
</dbReference>
<dbReference type="Gene3D" id="1.25.10.10">
    <property type="entry name" value="Leucine-rich Repeat Variant"/>
    <property type="match status" value="1"/>
</dbReference>
<dbReference type="SMART" id="SM00498">
    <property type="entry name" value="FH2"/>
    <property type="match status" value="1"/>
</dbReference>
<protein>
    <submittedName>
        <fullName evidence="5">FH1/FH2 domain-containing protein 3</fullName>
    </submittedName>
</protein>
<dbReference type="OrthoDB" id="5332616at2759"/>
<feature type="compositionally biased region" description="Basic and acidic residues" evidence="2">
    <location>
        <begin position="1789"/>
        <end position="1846"/>
    </location>
</feature>
<dbReference type="InterPro" id="IPR015425">
    <property type="entry name" value="FH2_Formin"/>
</dbReference>
<feature type="compositionally biased region" description="Basic and acidic residues" evidence="2">
    <location>
        <begin position="147"/>
        <end position="174"/>
    </location>
</feature>
<feature type="compositionally biased region" description="Basic and acidic residues" evidence="2">
    <location>
        <begin position="1583"/>
        <end position="1765"/>
    </location>
</feature>
<feature type="compositionally biased region" description="Polar residues" evidence="2">
    <location>
        <begin position="2601"/>
        <end position="2614"/>
    </location>
</feature>
<feature type="compositionally biased region" description="Basic and acidic residues" evidence="2">
    <location>
        <begin position="465"/>
        <end position="474"/>
    </location>
</feature>
<dbReference type="InterPro" id="IPR041387">
    <property type="entry name" value="FHOD1_GBD_N"/>
</dbReference>
<feature type="compositionally biased region" description="Basic and acidic residues" evidence="2">
    <location>
        <begin position="247"/>
        <end position="258"/>
    </location>
</feature>
<dbReference type="EMBL" id="MTYJ01000011">
    <property type="protein sequence ID" value="OQV23484.1"/>
    <property type="molecule type" value="Genomic_DNA"/>
</dbReference>
<feature type="region of interest" description="Disordered" evidence="2">
    <location>
        <begin position="3359"/>
        <end position="3394"/>
    </location>
</feature>
<organism evidence="5 6">
    <name type="scientific">Hypsibius exemplaris</name>
    <name type="common">Freshwater tardigrade</name>
    <dbReference type="NCBI Taxonomy" id="2072580"/>
    <lineage>
        <taxon>Eukaryota</taxon>
        <taxon>Metazoa</taxon>
        <taxon>Ecdysozoa</taxon>
        <taxon>Tardigrada</taxon>
        <taxon>Eutardigrada</taxon>
        <taxon>Parachela</taxon>
        <taxon>Hypsibioidea</taxon>
        <taxon>Hypsibiidae</taxon>
        <taxon>Hypsibius</taxon>
    </lineage>
</organism>
<dbReference type="Gene3D" id="1.20.58.2220">
    <property type="entry name" value="Formin, FH2 domain"/>
    <property type="match status" value="1"/>
</dbReference>
<dbReference type="PANTHER" id="PTHR45920:SF4">
    <property type="entry name" value="FORMIN HOMOLOGY 2 DOMAIN CONTAINING, ISOFORM I"/>
    <property type="match status" value="1"/>
</dbReference>
<feature type="compositionally biased region" description="Basic and acidic residues" evidence="2">
    <location>
        <begin position="3457"/>
        <end position="3466"/>
    </location>
</feature>
<feature type="compositionally biased region" description="Polar residues" evidence="2">
    <location>
        <begin position="2016"/>
        <end position="2027"/>
    </location>
</feature>
<feature type="compositionally biased region" description="Basic and acidic residues" evidence="2">
    <location>
        <begin position="1855"/>
        <end position="1864"/>
    </location>
</feature>
<feature type="compositionally biased region" description="Basic and acidic residues" evidence="2">
    <location>
        <begin position="604"/>
        <end position="636"/>
    </location>
</feature>
<feature type="compositionally biased region" description="Low complexity" evidence="2">
    <location>
        <begin position="26"/>
        <end position="95"/>
    </location>
</feature>
<feature type="compositionally biased region" description="Basic and acidic residues" evidence="2">
    <location>
        <begin position="556"/>
        <end position="566"/>
    </location>
</feature>
<feature type="compositionally biased region" description="Polar residues" evidence="2">
    <location>
        <begin position="1322"/>
        <end position="1331"/>
    </location>
</feature>
<dbReference type="SUPFAM" id="SSF101447">
    <property type="entry name" value="Formin homology 2 domain (FH2 domain)"/>
    <property type="match status" value="1"/>
</dbReference>
<feature type="domain" description="GBD/FH3" evidence="3">
    <location>
        <begin position="2265"/>
        <end position="2627"/>
    </location>
</feature>
<reference evidence="6" key="1">
    <citation type="submission" date="2017-01" db="EMBL/GenBank/DDBJ databases">
        <title>Comparative genomics of anhydrobiosis in the tardigrade Hypsibius dujardini.</title>
        <authorList>
            <person name="Yoshida Y."/>
            <person name="Koutsovoulos G."/>
            <person name="Laetsch D."/>
            <person name="Stevens L."/>
            <person name="Kumar S."/>
            <person name="Horikawa D."/>
            <person name="Ishino K."/>
            <person name="Komine S."/>
            <person name="Tomita M."/>
            <person name="Blaxter M."/>
            <person name="Arakawa K."/>
        </authorList>
    </citation>
    <scope>NUCLEOTIDE SEQUENCE [LARGE SCALE GENOMIC DNA]</scope>
    <source>
        <strain evidence="6">Z151</strain>
    </source>
</reference>
<feature type="compositionally biased region" description="Polar residues" evidence="2">
    <location>
        <begin position="3378"/>
        <end position="3388"/>
    </location>
</feature>
<feature type="compositionally biased region" description="Basic and acidic residues" evidence="2">
    <location>
        <begin position="2741"/>
        <end position="2752"/>
    </location>
</feature>
<feature type="compositionally biased region" description="Polar residues" evidence="2">
    <location>
        <begin position="225"/>
        <end position="238"/>
    </location>
</feature>
<keyword evidence="1" id="KW-0009">Actin-binding</keyword>
<dbReference type="InterPro" id="IPR011989">
    <property type="entry name" value="ARM-like"/>
</dbReference>
<feature type="compositionally biased region" description="Basic and acidic residues" evidence="2">
    <location>
        <begin position="1311"/>
        <end position="1321"/>
    </location>
</feature>
<feature type="compositionally biased region" description="Polar residues" evidence="2">
    <location>
        <begin position="1409"/>
        <end position="1442"/>
    </location>
</feature>
<feature type="compositionally biased region" description="Basic and acidic residues" evidence="2">
    <location>
        <begin position="1918"/>
        <end position="1941"/>
    </location>
</feature>
<feature type="compositionally biased region" description="Low complexity" evidence="2">
    <location>
        <begin position="1449"/>
        <end position="1466"/>
    </location>
</feature>
<feature type="domain" description="FH2" evidence="4">
    <location>
        <begin position="2980"/>
        <end position="3374"/>
    </location>
</feature>
<sequence length="3493" mass="386005">MSYRSSRRSDYLGKSSPTTASGYVPSSKRSSSGLRSTGSHINPYIPSHSVSSSYTPSGTTSDYLSRPSVYRSSSSNLSSSSPYTTTTATAGSSYRRSSHDPYANISSDLARRTSASYEPYSSSPRYSGNIYDGNYQPSSSSSSRLYEQQRRNTSTERGGARDLPPHAALERQNNERTSSAASTVKMSSESSPYRRVRSREDNVTLGDSNTPVLGNILAGKKSESDQFVPSDKTTNKTASDIGDDDTDINRETRSDTSHRGGPGNKTTPDRSHSAIPRLNSSEEEPINYLPAAVHTNNSELDNSISKVSEWQRSLAAAGAEHPDQPIPTPLPTDLPANPMIKITNFESDESDDAEDFFSTKDDLTVSRKRSASPATSPVGISFLRAGDLDGGVESPSYRTPNDGGDGTPRSSLADVDDMNLETDEEETGIPRTPSPTEEPMPRGKLDGAGKPPLPKPRVGISFLRSDSRDSKGEASRYSSFQDLRNFDGFTDEEPPAGAEPKRRMSDAGYGTSEKQRHISFLPVGDRDDATAAATDTEDPDAAAAGKRYSKQQHRSSTSEEGGRELDFISDSGLPDSDFGETVRGSSSSEDDVRVTPKSQRRKDRAGSEEESSKTLEKEGSDDDTAHEVSPSRKDSMMDWSTTDGDGKVDGQRNSDDGRTALVPGGFFSFLKRSNSLEDTVDVGGEKGGLKRQRTLSIDSLAGGLETGKTEVPKYAPISFLRTDDEESAVMKTDGGLLKSPSKTPFLSFLKFGAEDDEDKKRDGDEEDEEMPFVDAEENHSPGKLQKVPSLDFWAELGTTSDDQTTPSRTPDFLNESAPSKGKLQRDKTFDSTDDVDMEEEVTKPKSLVKDDSLDFWGELQTEEPKKPEIKRNDSNQSIDFWSTLAGDDDGKVTDSPSAGDDHGKVTDGPAAGDDDGKVTDGPSAAKLVRNESDQSIDFWSTLAPDDGETKKAEPSKPALQRDESVDFWADAAEDSEIKSAKRSSEDDSRSVWRDDSLDFWGDLEKEEGLPKARSPIPKVDSEPDFWAGQGDDRPASVEQDRLQLRDFDDDHSSRSASPYARAGRAIRPMTLPLGASKSGSDAESTEPTEERRRSPSATQGHTDAKLETERSSPPSPTIPVPKRRLSLFNKDQCGAGEPEPKNRPSPLSFLPRADSADAEMDSLAALTPNELPVTPRSPRGFDRASLPPIMRRSPSPSPKRSRGSVDSGPGTPEKPRSPSIGRGPKFFAADSTFPKDKSPTTTAATSPEEVKPPVKPLSFLQPETRTAEAPKSPSPVRPISFLRQDSADTLQSPYRRSPTPSATTEKPFSFLKRENSAEKTEQVTPTVQVSSPVRPLSFLSRNTDGSPEAAVEIVPRSPISKSPVRTPESSGFSFLPRTEEPPRSPFERARPCLPELPSPVATVEIKPRSTVQPTVQPMFQPTVQPTVQPTIQPTESLRTRASSVEAREVPTTVPRSPSSSIPSTVRQRSQSQNRADDESGGADTLQRRRRAAANQETEKSPRPDVPVPMSAKDRFLSKIQSAAVAPAPPPLLPADVAGRRRSSGLSVEGSPARRKSSGFGMDSMNEEAAAEHAAKIAASQEAARLRNLEREKREIEEQARKKKLEEERQLKLEQERLHRAEQEKLRREEAIRRREEERAREEKRRAEEQARRAEEELVRQEQERIRAAEEQKREARRQIEQEKRQREEAEKAAAEKIRKEREAARKAIEEEDRQRKQKLEEKRKAEEDRKRKEEEERQAENRRKQAEREAKQKEQEEKRRKELEAIRLKEETERQRLVAEKRRIEEQKKLFEEEERKRAEERRKRDEEERKRKEEERQRRKDEELKKYEQKFAKIGEHKKEIDETAQRNMESLQENERRKKELAGLKASERMEIEKIHRETEEEKLKMHAAKMNKQVVEDHSTALPARRQPTKPLELSPERPKQQVKEKAPSMKDKWEQKIVQETSVPAIQKAFVPPSKPTVPSPSKPVESPSKTVAPPSKPAEPSSKTLAPPSKPAEPSSKTLVPPSKPVDGPSKSVTAPSKSPLTQPVPAKVSVTADPSPQVKTVNIIKVPAKPTEEPSLYGAKTATTTKDRMPEQNYGLSDVLLPSQLPTTQPQQTQQTQQLQPPRSDGKINRSSRNSFIGGVIDIDDLLGSNKNFLSASRTHSQERGAGSRSASGTREGPGQKSARTPAQRPQDLPKASNGGPSGRSRASEQPRLVEPMSPTVPCVVLERKDYLRRRIWHQIQRCSQPNVDAFLSLPALPDPMLGSGQTYYDIFGFPSKTQYCKTHSRVDDCALQLWKYNDAGQLETSSYLDLESSIEEQREEFDGFFQNRRNAAILRTSLTVRVHTIIEKLLQADGRELRRALFSLKQIFQDDKDLVHEFVTHDGLDCLMKVGNEADHNYQNYILRALGQVMLYVDGMNGVIQHNDTVRWLYTLLGSKYRLVQKTALKLLLVFVEYAESNCELLEEAIDRLDRDNREKPWTNVMRILTEKDPNDPELLVFAMTLINMTVQGIPNQDAFYDVVDSLEELGMQDACTYHRSRKNTDPDLLQQIDVYDAVLKHEDGMKTDLPDQPNVRHAPRKAAGGDRKSRRHGGAEPPKPERQNGGVKPISFLVPDDTTTSNASSRNVTPSPSPSLRKRAESPYANPNEARSRNHLTAPSPGRGRESSSERRDSNSSLSSNVSNTYSPRSSATDFNTAANQLGSSAGDGNRAAPRRYGEPKTPADSASAKQQATPTSPFARPAMPTTLLNKPGTASKPEEKSGRRELRLSGSSGGCTAGSVQVPRWFSGTWNSAAPAAGAGNSLADKLAKARLGTTTEDPETAKAHANALAGAVAKAQLNRQQSVGGSSGPTAASPTPGQKSEADLRWEELERSFKRPLKLNEMDFTDLVTGDDVDILAPQPMMGMGGFGGGPPPPPGMGGPPPPPGFGPPPPPGFGPPPPPGFGPPPPPGFGPPPPPGFGPPPPPGFGPPPPPGFGPPPPPGFGPPGGKTSPMPNGKVPGKDKKTVKVFWKETKSQMLPPSLAKEVSGTIWDTVKPVEIDKSKLEVLFEAKQKEAAKVTADKTKAKDVVVLDTKRSNAINIALTKLPPTRTIKTAILKMDSSIMSKEGIEKILSGLLPTDEEKTKILEAQMSNPELPLASAEQFLITLSTISELVPRLKIWLFQLDYQNLEKEVAEPLLDLKSGMDKMKKNVTFKEILGTLLAVGNFLNGAEAKGFQIEFLTKVPEVKDTVHKQSLMHHICEMVQERCPQSSDLYSEIGEISRCAKIDFDELKGNLDKMENECKASWDHLKAIAKHDATDMKQKMAQFLTDCAERIIVLKIVYTRVLNRYHKFLVWMGLPLSQSKETKPNQFCRIISEFALEYRTTKERLVQQSQKKMKYKERKRTRGKLITETENFSSTSPKPESHQDDMALQSLLKNGSAYDSKVANTHGVKVRTRQSFEPTKAAVSDDTDEEDLMLESLVKSATGSRKAPADRAEKKKQPSRVANRKSLRRTRTLRLDEVEMQNH</sequence>
<name>A0A1W0X7U1_HYPEX</name>
<feature type="compositionally biased region" description="Polar residues" evidence="2">
    <location>
        <begin position="2668"/>
        <end position="2688"/>
    </location>
</feature>
<dbReference type="FunFam" id="1.25.10.10:FF:000056">
    <property type="entry name" value="FH1/FH2 domain-containing protein 3 isoform X1"/>
    <property type="match status" value="1"/>
</dbReference>
<feature type="compositionally biased region" description="Basic and acidic residues" evidence="2">
    <location>
        <begin position="2647"/>
        <end position="2658"/>
    </location>
</feature>
<feature type="compositionally biased region" description="Basic and acidic residues" evidence="2">
    <location>
        <begin position="1377"/>
        <end position="1390"/>
    </location>
</feature>
<feature type="compositionally biased region" description="Basic residues" evidence="2">
    <location>
        <begin position="3361"/>
        <end position="3373"/>
    </location>
</feature>
<keyword evidence="6" id="KW-1185">Reference proteome</keyword>
<evidence type="ECO:0000313" key="6">
    <source>
        <dbReference type="Proteomes" id="UP000192578"/>
    </source>
</evidence>
<feature type="compositionally biased region" description="Basic and acidic residues" evidence="2">
    <location>
        <begin position="1030"/>
        <end position="1053"/>
    </location>
</feature>
<feature type="region of interest" description="Disordered" evidence="2">
    <location>
        <begin position="3418"/>
        <end position="3493"/>
    </location>
</feature>
<feature type="compositionally biased region" description="Polar residues" evidence="2">
    <location>
        <begin position="2823"/>
        <end position="2844"/>
    </location>
</feature>
<evidence type="ECO:0000256" key="2">
    <source>
        <dbReference type="SAM" id="MobiDB-lite"/>
    </source>
</evidence>
<feature type="compositionally biased region" description="Low complexity" evidence="2">
    <location>
        <begin position="2086"/>
        <end position="2108"/>
    </location>
</feature>
<feature type="compositionally biased region" description="Basic and acidic residues" evidence="2">
    <location>
        <begin position="644"/>
        <end position="658"/>
    </location>
</feature>
<dbReference type="Proteomes" id="UP000192578">
    <property type="component" value="Unassembled WGS sequence"/>
</dbReference>
<feature type="region of interest" description="Disordered" evidence="2">
    <location>
        <begin position="363"/>
        <end position="659"/>
    </location>
</feature>
<feature type="compositionally biased region" description="Basic and acidic residues" evidence="2">
    <location>
        <begin position="947"/>
        <end position="964"/>
    </location>
</feature>
<feature type="compositionally biased region" description="Polar residues" evidence="2">
    <location>
        <begin position="797"/>
        <end position="808"/>
    </location>
</feature>
<feature type="compositionally biased region" description="Acidic residues" evidence="2">
    <location>
        <begin position="764"/>
        <end position="775"/>
    </location>
</feature>
<feature type="region of interest" description="Disordered" evidence="2">
    <location>
        <begin position="748"/>
        <end position="1765"/>
    </location>
</feature>
<feature type="compositionally biased region" description="Pro residues" evidence="2">
    <location>
        <begin position="1957"/>
        <end position="1966"/>
    </location>
</feature>
<feature type="region of interest" description="Disordered" evidence="2">
    <location>
        <begin position="2142"/>
        <end position="2201"/>
    </location>
</feature>
<accession>A0A1W0X7U1</accession>
<dbReference type="Pfam" id="PF02181">
    <property type="entry name" value="FH2"/>
    <property type="match status" value="1"/>
</dbReference>
<dbReference type="PANTHER" id="PTHR45920">
    <property type="entry name" value="FORMIN HOMOLOGY 2 DOMAIN CONTAINING, ISOFORM I"/>
    <property type="match status" value="1"/>
</dbReference>
<feature type="region of interest" description="Disordered" evidence="2">
    <location>
        <begin position="2884"/>
        <end position="2987"/>
    </location>
</feature>
<dbReference type="GO" id="GO:0005737">
    <property type="term" value="C:cytoplasm"/>
    <property type="evidence" value="ECO:0007669"/>
    <property type="project" value="TreeGrafter"/>
</dbReference>
<feature type="compositionally biased region" description="Low complexity" evidence="2">
    <location>
        <begin position="1185"/>
        <end position="1194"/>
    </location>
</feature>
<dbReference type="GO" id="GO:0005856">
    <property type="term" value="C:cytoskeleton"/>
    <property type="evidence" value="ECO:0007669"/>
    <property type="project" value="TreeGrafter"/>
</dbReference>
<feature type="compositionally biased region" description="Basic and acidic residues" evidence="2">
    <location>
        <begin position="3483"/>
        <end position="3493"/>
    </location>
</feature>
<dbReference type="Pfam" id="PF18382">
    <property type="entry name" value="Formin_GBD_N"/>
    <property type="match status" value="1"/>
</dbReference>
<feature type="compositionally biased region" description="Low complexity" evidence="2">
    <location>
        <begin position="1967"/>
        <end position="2002"/>
    </location>
</feature>
<gene>
    <name evidence="5" type="ORF">BV898_02603</name>
</gene>
<dbReference type="InterPro" id="IPR042201">
    <property type="entry name" value="FH2_Formin_sf"/>
</dbReference>
<feature type="compositionally biased region" description="Low complexity" evidence="2">
    <location>
        <begin position="114"/>
        <end position="127"/>
    </location>
</feature>
<dbReference type="GO" id="GO:0030866">
    <property type="term" value="P:cortical actin cytoskeleton organization"/>
    <property type="evidence" value="ECO:0007669"/>
    <property type="project" value="TreeGrafter"/>
</dbReference>
<dbReference type="InterPro" id="IPR014768">
    <property type="entry name" value="GBD/FH3_dom"/>
</dbReference>
<feature type="region of interest" description="Disordered" evidence="2">
    <location>
        <begin position="1789"/>
        <end position="1864"/>
    </location>
</feature>
<feature type="region of interest" description="Disordered" evidence="2">
    <location>
        <begin position="314"/>
        <end position="335"/>
    </location>
</feature>
<dbReference type="InterPro" id="IPR056771">
    <property type="entry name" value="FH3_FHOD1-3-like"/>
</dbReference>
<feature type="compositionally biased region" description="Pro residues" evidence="2">
    <location>
        <begin position="2896"/>
        <end position="2969"/>
    </location>
</feature>
<proteinExistence type="predicted"/>
<feature type="compositionally biased region" description="Polar residues" evidence="2">
    <location>
        <begin position="1287"/>
        <end position="1306"/>
    </location>
</feature>
<comment type="caution">
    <text evidence="5">The sequence shown here is derived from an EMBL/GenBank/DDBJ whole genome shotgun (WGS) entry which is preliminary data.</text>
</comment>